<dbReference type="AlphaFoldDB" id="A0A9N9K294"/>
<organism evidence="1 2">
    <name type="scientific">Dentiscutata erythropus</name>
    <dbReference type="NCBI Taxonomy" id="1348616"/>
    <lineage>
        <taxon>Eukaryota</taxon>
        <taxon>Fungi</taxon>
        <taxon>Fungi incertae sedis</taxon>
        <taxon>Mucoromycota</taxon>
        <taxon>Glomeromycotina</taxon>
        <taxon>Glomeromycetes</taxon>
        <taxon>Diversisporales</taxon>
        <taxon>Gigasporaceae</taxon>
        <taxon>Dentiscutata</taxon>
    </lineage>
</organism>
<accession>A0A9N9K294</accession>
<proteinExistence type="predicted"/>
<gene>
    <name evidence="1" type="ORF">DERYTH_LOCUS24891</name>
</gene>
<dbReference type="Proteomes" id="UP000789405">
    <property type="component" value="Unassembled WGS sequence"/>
</dbReference>
<sequence>EEEMDDNQVQQELEYELEDELEEYENYYSEESTIDDILEDYYMFQEKEDINPTLYLTEYLHKEIKVDQLLLNKAQRQQ</sequence>
<feature type="non-terminal residue" evidence="1">
    <location>
        <position position="78"/>
    </location>
</feature>
<feature type="non-terminal residue" evidence="1">
    <location>
        <position position="1"/>
    </location>
</feature>
<name>A0A9N9K294_9GLOM</name>
<comment type="caution">
    <text evidence="1">The sequence shown here is derived from an EMBL/GenBank/DDBJ whole genome shotgun (WGS) entry which is preliminary data.</text>
</comment>
<evidence type="ECO:0000313" key="1">
    <source>
        <dbReference type="EMBL" id="CAG8808465.1"/>
    </source>
</evidence>
<protein>
    <submittedName>
        <fullName evidence="1">14428_t:CDS:1</fullName>
    </submittedName>
</protein>
<evidence type="ECO:0000313" key="2">
    <source>
        <dbReference type="Proteomes" id="UP000789405"/>
    </source>
</evidence>
<keyword evidence="2" id="KW-1185">Reference proteome</keyword>
<reference evidence="1" key="1">
    <citation type="submission" date="2021-06" db="EMBL/GenBank/DDBJ databases">
        <authorList>
            <person name="Kallberg Y."/>
            <person name="Tangrot J."/>
            <person name="Rosling A."/>
        </authorList>
    </citation>
    <scope>NUCLEOTIDE SEQUENCE</scope>
    <source>
        <strain evidence="1">MA453B</strain>
    </source>
</reference>
<dbReference type="EMBL" id="CAJVPY010043790">
    <property type="protein sequence ID" value="CAG8808465.1"/>
    <property type="molecule type" value="Genomic_DNA"/>
</dbReference>